<organism evidence="4 5">
    <name type="scientific">Effusibacillus dendaii</name>
    <dbReference type="NCBI Taxonomy" id="2743772"/>
    <lineage>
        <taxon>Bacteria</taxon>
        <taxon>Bacillati</taxon>
        <taxon>Bacillota</taxon>
        <taxon>Bacilli</taxon>
        <taxon>Bacillales</taxon>
        <taxon>Alicyclobacillaceae</taxon>
        <taxon>Effusibacillus</taxon>
    </lineage>
</organism>
<name>A0A7I8D765_9BACL</name>
<reference evidence="4 5" key="1">
    <citation type="submission" date="2020-08" db="EMBL/GenBank/DDBJ databases">
        <title>Complete Genome Sequence of Effusibacillus dendaii Strain skT53, Isolated from Farmland soil.</title>
        <authorList>
            <person name="Konishi T."/>
            <person name="Kawasaki H."/>
        </authorList>
    </citation>
    <scope>NUCLEOTIDE SEQUENCE [LARGE SCALE GENOMIC DNA]</scope>
    <source>
        <strain evidence="5">skT53</strain>
    </source>
</reference>
<dbReference type="InterPro" id="IPR012902">
    <property type="entry name" value="N_methyl_site"/>
</dbReference>
<dbReference type="AlphaFoldDB" id="A0A7I8D765"/>
<accession>A0A7I8D765</accession>
<dbReference type="EMBL" id="AP023366">
    <property type="protein sequence ID" value="BCJ85998.1"/>
    <property type="molecule type" value="Genomic_DNA"/>
</dbReference>
<evidence type="ECO:0000256" key="2">
    <source>
        <dbReference type="ARBA" id="ARBA00023287"/>
    </source>
</evidence>
<comment type="subcellular location">
    <subcellularLocation>
        <location evidence="1">Cell surface</location>
    </subcellularLocation>
</comment>
<evidence type="ECO:0000256" key="1">
    <source>
        <dbReference type="ARBA" id="ARBA00004241"/>
    </source>
</evidence>
<evidence type="ECO:0008006" key="6">
    <source>
        <dbReference type="Google" id="ProtNLM"/>
    </source>
</evidence>
<dbReference type="GO" id="GO:0030420">
    <property type="term" value="P:establishment of competence for transformation"/>
    <property type="evidence" value="ECO:0007669"/>
    <property type="project" value="UniProtKB-KW"/>
</dbReference>
<keyword evidence="5" id="KW-1185">Reference proteome</keyword>
<dbReference type="KEGG" id="eff:skT53_09830"/>
<dbReference type="Proteomes" id="UP000593802">
    <property type="component" value="Chromosome"/>
</dbReference>
<evidence type="ECO:0000313" key="5">
    <source>
        <dbReference type="Proteomes" id="UP000593802"/>
    </source>
</evidence>
<feature type="transmembrane region" description="Helical" evidence="3">
    <location>
        <begin position="27"/>
        <end position="47"/>
    </location>
</feature>
<keyword evidence="3" id="KW-0472">Membrane</keyword>
<keyword evidence="3" id="KW-0812">Transmembrane</keyword>
<dbReference type="Pfam" id="PF07963">
    <property type="entry name" value="N_methyl"/>
    <property type="match status" value="1"/>
</dbReference>
<gene>
    <name evidence="4" type="ORF">skT53_09830</name>
</gene>
<keyword evidence="2" id="KW-0178">Competence</keyword>
<protein>
    <recommendedName>
        <fullName evidence="6">Prepilin-type N-terminal cleavage/methylation domain-containing protein</fullName>
    </recommendedName>
</protein>
<evidence type="ECO:0000313" key="4">
    <source>
        <dbReference type="EMBL" id="BCJ85998.1"/>
    </source>
</evidence>
<dbReference type="PROSITE" id="PS00409">
    <property type="entry name" value="PROKAR_NTER_METHYL"/>
    <property type="match status" value="1"/>
</dbReference>
<proteinExistence type="predicted"/>
<sequence>MNRVVEEEKCGGAKRSLQAGFSLVESVVSLFLLSIVFISLVPIWATLQSEQRIAVKTRSAAQLAFDQMEQAYAGHILTDEQTVRKGAEPYDIRITRSPDSGGDHLRVNVSFRERGKLYDVSCESIVPVRQF</sequence>
<dbReference type="RefSeq" id="WP_200760048.1">
    <property type="nucleotide sequence ID" value="NZ_AP023366.1"/>
</dbReference>
<keyword evidence="3" id="KW-1133">Transmembrane helix</keyword>
<dbReference type="GO" id="GO:0009986">
    <property type="term" value="C:cell surface"/>
    <property type="evidence" value="ECO:0007669"/>
    <property type="project" value="UniProtKB-SubCell"/>
</dbReference>
<evidence type="ECO:0000256" key="3">
    <source>
        <dbReference type="SAM" id="Phobius"/>
    </source>
</evidence>